<sequence>MKAQPGDRIVLAPVVVEGPVRDGEVLEARGPGGTPPFLVRWSDGHEGLLYPGPGAVLRIGAPAAGYGHPEQPHDGQPHDGQGHDGNGHAAGSAHGAHTAGVSPAAEPHATERRHVHDWQVRISIFGSDDETDAHVVLVADAPTRLTASGHSDRSPDDLVTPEIGEEVAVARALRRLADQLLETAAGDIEDRTGEHDVTLRPR</sequence>
<keyword evidence="4" id="KW-1185">Reference proteome</keyword>
<dbReference type="RefSeq" id="WP_345502438.1">
    <property type="nucleotide sequence ID" value="NZ_BAABLO010000004.1"/>
</dbReference>
<gene>
    <name evidence="3" type="ORF">GCM10025782_16660</name>
</gene>
<organism evidence="3 4">
    <name type="scientific">Pedococcus ginsenosidimutans</name>
    <dbReference type="NCBI Taxonomy" id="490570"/>
    <lineage>
        <taxon>Bacteria</taxon>
        <taxon>Bacillati</taxon>
        <taxon>Actinomycetota</taxon>
        <taxon>Actinomycetes</taxon>
        <taxon>Micrococcales</taxon>
        <taxon>Intrasporangiaceae</taxon>
        <taxon>Pedococcus</taxon>
    </lineage>
</organism>
<protein>
    <recommendedName>
        <fullName evidence="2">DUF1918 domain-containing protein</fullName>
    </recommendedName>
</protein>
<dbReference type="Pfam" id="PF08940">
    <property type="entry name" value="DUF1918"/>
    <property type="match status" value="1"/>
</dbReference>
<evidence type="ECO:0000256" key="1">
    <source>
        <dbReference type="SAM" id="MobiDB-lite"/>
    </source>
</evidence>
<dbReference type="Pfam" id="PF08962">
    <property type="entry name" value="Rv2632c-like"/>
    <property type="match status" value="1"/>
</dbReference>
<feature type="region of interest" description="Disordered" evidence="1">
    <location>
        <begin position="60"/>
        <end position="114"/>
    </location>
</feature>
<dbReference type="SUPFAM" id="SSF50118">
    <property type="entry name" value="Cell growth inhibitor/plasmid maintenance toxic component"/>
    <property type="match status" value="1"/>
</dbReference>
<evidence type="ECO:0000313" key="3">
    <source>
        <dbReference type="EMBL" id="GAA4719895.1"/>
    </source>
</evidence>
<accession>A0ABP8Y4P0</accession>
<dbReference type="Gene3D" id="3.30.160.240">
    <property type="entry name" value="Rv1738"/>
    <property type="match status" value="1"/>
</dbReference>
<proteinExistence type="predicted"/>
<dbReference type="InterPro" id="IPR015035">
    <property type="entry name" value="DUF1918"/>
</dbReference>
<dbReference type="InterPro" id="IPR015057">
    <property type="entry name" value="Rv2632c-like"/>
</dbReference>
<name>A0ABP8Y4P0_9MICO</name>
<feature type="compositionally biased region" description="Basic and acidic residues" evidence="1">
    <location>
        <begin position="70"/>
        <end position="86"/>
    </location>
</feature>
<evidence type="ECO:0000259" key="2">
    <source>
        <dbReference type="Pfam" id="PF08940"/>
    </source>
</evidence>
<feature type="domain" description="DUF1918" evidence="2">
    <location>
        <begin position="1"/>
        <end position="56"/>
    </location>
</feature>
<feature type="compositionally biased region" description="Low complexity" evidence="1">
    <location>
        <begin position="87"/>
        <end position="100"/>
    </location>
</feature>
<reference evidence="4" key="1">
    <citation type="journal article" date="2019" name="Int. J. Syst. Evol. Microbiol.">
        <title>The Global Catalogue of Microorganisms (GCM) 10K type strain sequencing project: providing services to taxonomists for standard genome sequencing and annotation.</title>
        <authorList>
            <consortium name="The Broad Institute Genomics Platform"/>
            <consortium name="The Broad Institute Genome Sequencing Center for Infectious Disease"/>
            <person name="Wu L."/>
            <person name="Ma J."/>
        </authorList>
    </citation>
    <scope>NUCLEOTIDE SEQUENCE [LARGE SCALE GENOMIC DNA]</scope>
    <source>
        <strain evidence="4">JCM 18961</strain>
    </source>
</reference>
<dbReference type="SUPFAM" id="SSF143212">
    <property type="entry name" value="Rv2632c-like"/>
    <property type="match status" value="1"/>
</dbReference>
<dbReference type="EMBL" id="BAABLO010000004">
    <property type="protein sequence ID" value="GAA4719895.1"/>
    <property type="molecule type" value="Genomic_DNA"/>
</dbReference>
<dbReference type="Gene3D" id="2.30.30.440">
    <property type="entry name" value="Domain of unknown function DUF1918"/>
    <property type="match status" value="1"/>
</dbReference>
<comment type="caution">
    <text evidence="3">The sequence shown here is derived from an EMBL/GenBank/DDBJ whole genome shotgun (WGS) entry which is preliminary data.</text>
</comment>
<evidence type="ECO:0000313" key="4">
    <source>
        <dbReference type="Proteomes" id="UP001500556"/>
    </source>
</evidence>
<dbReference type="InterPro" id="IPR038070">
    <property type="entry name" value="Rv2632c-like_sf"/>
</dbReference>
<dbReference type="Proteomes" id="UP001500556">
    <property type="component" value="Unassembled WGS sequence"/>
</dbReference>